<dbReference type="EMBL" id="GBXM01052079">
    <property type="protein sequence ID" value="JAH56498.1"/>
    <property type="molecule type" value="Transcribed_RNA"/>
</dbReference>
<reference evidence="1" key="2">
    <citation type="journal article" date="2015" name="Fish Shellfish Immunol.">
        <title>Early steps in the European eel (Anguilla anguilla)-Vibrio vulnificus interaction in the gills: Role of the RtxA13 toxin.</title>
        <authorList>
            <person name="Callol A."/>
            <person name="Pajuelo D."/>
            <person name="Ebbesson L."/>
            <person name="Teles M."/>
            <person name="MacKenzie S."/>
            <person name="Amaro C."/>
        </authorList>
    </citation>
    <scope>NUCLEOTIDE SEQUENCE</scope>
</reference>
<protein>
    <submittedName>
        <fullName evidence="1">Uncharacterized protein</fullName>
    </submittedName>
</protein>
<accession>A0A0E9TUU4</accession>
<dbReference type="AlphaFoldDB" id="A0A0E9TUU4"/>
<reference evidence="1" key="1">
    <citation type="submission" date="2014-11" db="EMBL/GenBank/DDBJ databases">
        <authorList>
            <person name="Amaro Gonzalez C."/>
        </authorList>
    </citation>
    <scope>NUCLEOTIDE SEQUENCE</scope>
</reference>
<sequence>MLLVHPSSEQSHRKPLYEDCGNARPQLYMCPTALGYVGGSPPSKEHNLLSA</sequence>
<name>A0A0E9TUU4_ANGAN</name>
<proteinExistence type="predicted"/>
<evidence type="ECO:0000313" key="1">
    <source>
        <dbReference type="EMBL" id="JAH56498.1"/>
    </source>
</evidence>
<organism evidence="1">
    <name type="scientific">Anguilla anguilla</name>
    <name type="common">European freshwater eel</name>
    <name type="synonym">Muraena anguilla</name>
    <dbReference type="NCBI Taxonomy" id="7936"/>
    <lineage>
        <taxon>Eukaryota</taxon>
        <taxon>Metazoa</taxon>
        <taxon>Chordata</taxon>
        <taxon>Craniata</taxon>
        <taxon>Vertebrata</taxon>
        <taxon>Euteleostomi</taxon>
        <taxon>Actinopterygii</taxon>
        <taxon>Neopterygii</taxon>
        <taxon>Teleostei</taxon>
        <taxon>Anguilliformes</taxon>
        <taxon>Anguillidae</taxon>
        <taxon>Anguilla</taxon>
    </lineage>
</organism>